<feature type="coiled-coil region" evidence="1">
    <location>
        <begin position="118"/>
        <end position="176"/>
    </location>
</feature>
<evidence type="ECO:0000256" key="1">
    <source>
        <dbReference type="SAM" id="Coils"/>
    </source>
</evidence>
<feature type="compositionally biased region" description="Basic and acidic residues" evidence="2">
    <location>
        <begin position="1"/>
        <end position="23"/>
    </location>
</feature>
<accession>A0AAN8RYQ0</accession>
<proteinExistence type="predicted"/>
<evidence type="ECO:0000256" key="2">
    <source>
        <dbReference type="SAM" id="MobiDB-lite"/>
    </source>
</evidence>
<name>A0AAN8RYQ0_9PEZI</name>
<evidence type="ECO:0000313" key="4">
    <source>
        <dbReference type="Proteomes" id="UP001307849"/>
    </source>
</evidence>
<reference evidence="3 4" key="1">
    <citation type="submission" date="2019-10" db="EMBL/GenBank/DDBJ databases">
        <authorList>
            <person name="Palmer J.M."/>
        </authorList>
    </citation>
    <scope>NUCLEOTIDE SEQUENCE [LARGE SCALE GENOMIC DNA]</scope>
    <source>
        <strain evidence="3 4">TWF506</strain>
    </source>
</reference>
<feature type="coiled-coil region" evidence="1">
    <location>
        <begin position="264"/>
        <end position="389"/>
    </location>
</feature>
<gene>
    <name evidence="3" type="ORF">TWF506_008585</name>
</gene>
<sequence>MADTENEKAEKLAAARKRFEELKRKKQPSKRASGTKESNSPLSEASHTETTTTESGLNDVKQQETTNRDQIQAIEDSDDTTKDKDTKQSDGAYADNGQPESHSATTNEVLLETLPEIYRKQVSAIEELRADKQQLLDEIKALQIRAQEGSKAMVDRDKALEDLASVSEELQVFKEKSGVEQATLLEGAGEVSALKVEVGSLNRQIVHLQSQITQKDKTILDMRRNSALSPPGPNEATKQEEQIEIISVELSKSRAELEASISSRNILELERDRLETLVKSMTTELETSTKNADDLNNKLSKLTESISSDSAKSSTWEERTRAHEQTINDLNEKLDGMKLTVDQLKQSNQELRISERGMEVRYRDMEKRLSNAQRENSGMQLRLAELKSSLHESLTKTDSLRSIDTSEGHHIRGGGGNGEIGNTSKAETGAGDSKSGRKDHLWRQVLADENSHDFLDIDLQTVAMNTTQSQKILEDLPRTSDRDQERKSLTHRVRKELENWRGHRVNLIDVYSAYDDSYSRVFDI</sequence>
<organism evidence="3 4">
    <name type="scientific">Arthrobotrys conoides</name>
    <dbReference type="NCBI Taxonomy" id="74498"/>
    <lineage>
        <taxon>Eukaryota</taxon>
        <taxon>Fungi</taxon>
        <taxon>Dikarya</taxon>
        <taxon>Ascomycota</taxon>
        <taxon>Pezizomycotina</taxon>
        <taxon>Orbiliomycetes</taxon>
        <taxon>Orbiliales</taxon>
        <taxon>Orbiliaceae</taxon>
        <taxon>Arthrobotrys</taxon>
    </lineage>
</organism>
<feature type="region of interest" description="Disordered" evidence="2">
    <location>
        <begin position="1"/>
        <end position="106"/>
    </location>
</feature>
<feature type="region of interest" description="Disordered" evidence="2">
    <location>
        <begin position="403"/>
        <end position="438"/>
    </location>
</feature>
<feature type="compositionally biased region" description="Basic and acidic residues" evidence="2">
    <location>
        <begin position="79"/>
        <end position="88"/>
    </location>
</feature>
<protein>
    <submittedName>
        <fullName evidence="3">Uncharacterized protein</fullName>
    </submittedName>
</protein>
<keyword evidence="4" id="KW-1185">Reference proteome</keyword>
<dbReference type="EMBL" id="JAVHJM010000005">
    <property type="protein sequence ID" value="KAK6514173.1"/>
    <property type="molecule type" value="Genomic_DNA"/>
</dbReference>
<feature type="compositionally biased region" description="Polar residues" evidence="2">
    <location>
        <begin position="30"/>
        <end position="45"/>
    </location>
</feature>
<comment type="caution">
    <text evidence="3">The sequence shown here is derived from an EMBL/GenBank/DDBJ whole genome shotgun (WGS) entry which is preliminary data.</text>
</comment>
<keyword evidence="1" id="KW-0175">Coiled coil</keyword>
<evidence type="ECO:0000313" key="3">
    <source>
        <dbReference type="EMBL" id="KAK6514173.1"/>
    </source>
</evidence>
<dbReference type="Proteomes" id="UP001307849">
    <property type="component" value="Unassembled WGS sequence"/>
</dbReference>
<dbReference type="AlphaFoldDB" id="A0AAN8RYQ0"/>